<dbReference type="PANTHER" id="PTHR12169">
    <property type="entry name" value="ATPASE N2B"/>
    <property type="match status" value="1"/>
</dbReference>
<reference evidence="3" key="2">
    <citation type="submission" date="2021-01" db="EMBL/GenBank/DDBJ databases">
        <authorList>
            <person name="Mieszkin S."/>
            <person name="Pouder E."/>
            <person name="Alain K."/>
        </authorList>
    </citation>
    <scope>NUCLEOTIDE SEQUENCE</scope>
    <source>
        <strain evidence="3">HW T2.11</strain>
    </source>
</reference>
<dbReference type="Gene3D" id="3.40.50.300">
    <property type="entry name" value="P-loop containing nucleotide triphosphate hydrolases"/>
    <property type="match status" value="1"/>
</dbReference>
<evidence type="ECO:0000256" key="2">
    <source>
        <dbReference type="ARBA" id="ARBA00022840"/>
    </source>
</evidence>
<dbReference type="AlphaFoldDB" id="A0A963YRD0"/>
<gene>
    <name evidence="3" type="ORF">ASILVAE211_10205</name>
</gene>
<dbReference type="Proteomes" id="UP000708298">
    <property type="component" value="Unassembled WGS sequence"/>
</dbReference>
<keyword evidence="1" id="KW-0547">Nucleotide-binding</keyword>
<accession>A0A963YRD0</accession>
<evidence type="ECO:0000313" key="3">
    <source>
        <dbReference type="EMBL" id="MCB8875554.1"/>
    </source>
</evidence>
<dbReference type="PANTHER" id="PTHR12169:SF6">
    <property type="entry name" value="AFG1-LIKE ATPASE"/>
    <property type="match status" value="1"/>
</dbReference>
<dbReference type="Pfam" id="PF03969">
    <property type="entry name" value="AFG1_ATPase"/>
    <property type="match status" value="1"/>
</dbReference>
<dbReference type="InterPro" id="IPR027417">
    <property type="entry name" value="P-loop_NTPase"/>
</dbReference>
<proteinExistence type="predicted"/>
<dbReference type="GO" id="GO:0016887">
    <property type="term" value="F:ATP hydrolysis activity"/>
    <property type="evidence" value="ECO:0007669"/>
    <property type="project" value="InterPro"/>
</dbReference>
<dbReference type="NCBIfam" id="NF040713">
    <property type="entry name" value="ZapE"/>
    <property type="match status" value="1"/>
</dbReference>
<sequence>MDVSAPEQPVLSGAPTGVGPMAVYRQAVAEKRIVADPAQAAAVERLQALWSKLRHYDPPARLARKSLIGRFLRRKPVDEAPGSEINGLYLVGEVGRGKSMLMDMFFETSDVPRRRRIHFHAFMQETHARVFAWKQENPGGDDPIPPLADRIADEAILLCFDEFQINDIADAILLGRLFEALFERGVIVVATSNTVPDDLFRGQPGRDAFLPFIAVLKKHLDVLVLEAKQDYRRLRPSNDEDTWHVPPGPAAQAKLDAAFAELSRGAPVKPEQLHVMGRILAVPQAAAGIARFDFADLCARNLGAGDYLAIATHFQAVVLDDIPLLTPDNHNEARRFINLIDNLYDHRVKIIASAAAMPDQLYPSGDGAKAFERTASRLMEMRTEAYFELAHLT</sequence>
<dbReference type="GO" id="GO:0005524">
    <property type="term" value="F:ATP binding"/>
    <property type="evidence" value="ECO:0007669"/>
    <property type="project" value="UniProtKB-KW"/>
</dbReference>
<keyword evidence="4" id="KW-1185">Reference proteome</keyword>
<keyword evidence="2" id="KW-0067">ATP-binding</keyword>
<organism evidence="3 4">
    <name type="scientific">Acidisoma silvae</name>
    <dbReference type="NCBI Taxonomy" id="2802396"/>
    <lineage>
        <taxon>Bacteria</taxon>
        <taxon>Pseudomonadati</taxon>
        <taxon>Pseudomonadota</taxon>
        <taxon>Alphaproteobacteria</taxon>
        <taxon>Acetobacterales</taxon>
        <taxon>Acidocellaceae</taxon>
        <taxon>Acidisoma</taxon>
    </lineage>
</organism>
<evidence type="ECO:0000313" key="4">
    <source>
        <dbReference type="Proteomes" id="UP000708298"/>
    </source>
</evidence>
<dbReference type="SUPFAM" id="SSF52540">
    <property type="entry name" value="P-loop containing nucleoside triphosphate hydrolases"/>
    <property type="match status" value="1"/>
</dbReference>
<dbReference type="RefSeq" id="WP_227321194.1">
    <property type="nucleotide sequence ID" value="NZ_JAESVB010000003.1"/>
</dbReference>
<dbReference type="EMBL" id="JAESVB010000003">
    <property type="protein sequence ID" value="MCB8875554.1"/>
    <property type="molecule type" value="Genomic_DNA"/>
</dbReference>
<name>A0A963YRD0_9PROT</name>
<evidence type="ECO:0000256" key="1">
    <source>
        <dbReference type="ARBA" id="ARBA00022741"/>
    </source>
</evidence>
<comment type="caution">
    <text evidence="3">The sequence shown here is derived from an EMBL/GenBank/DDBJ whole genome shotgun (WGS) entry which is preliminary data.</text>
</comment>
<reference evidence="3" key="1">
    <citation type="journal article" date="2021" name="Microorganisms">
        <title>Acidisoma silvae sp. nov. and Acidisomacellulosilytica sp. nov., Two Acidophilic Bacteria Isolated from Decaying Wood, Hydrolyzing Cellulose and Producing Poly-3-hydroxybutyrate.</title>
        <authorList>
            <person name="Mieszkin S."/>
            <person name="Pouder E."/>
            <person name="Uroz S."/>
            <person name="Simon-Colin C."/>
            <person name="Alain K."/>
        </authorList>
    </citation>
    <scope>NUCLEOTIDE SEQUENCE</scope>
    <source>
        <strain evidence="3">HW T2.11</strain>
    </source>
</reference>
<dbReference type="GO" id="GO:0005737">
    <property type="term" value="C:cytoplasm"/>
    <property type="evidence" value="ECO:0007669"/>
    <property type="project" value="TreeGrafter"/>
</dbReference>
<protein>
    <submittedName>
        <fullName evidence="3">AFG1 family ATPase</fullName>
    </submittedName>
</protein>
<dbReference type="InterPro" id="IPR005654">
    <property type="entry name" value="ATPase_AFG1-like"/>
</dbReference>